<name>A0ABY0HAW4_9PEZI</name>
<evidence type="ECO:0000313" key="2">
    <source>
        <dbReference type="EMBL" id="RYO89195.1"/>
    </source>
</evidence>
<feature type="region of interest" description="Disordered" evidence="1">
    <location>
        <begin position="41"/>
        <end position="64"/>
    </location>
</feature>
<dbReference type="Proteomes" id="UP000294003">
    <property type="component" value="Unassembled WGS sequence"/>
</dbReference>
<sequence length="211" mass="22162">MGHHRPAPAVSAPGLPCQRNHQQTGIAGATVRDRCPAAIATATSGGTDTSGSGSGYGRPDSDSVCNERCTTETTYAGTWSISAVSRRSTCILVRCCSPISSRSRNPVLTYRYLLPHPTTTTIPETCHFHCALTCASTTSTSTSISQSLSKSSQPDEAPEHPSPPTATPTFTANPCTSSGTFGQHAVPVPQTLPQRAVRAHVQGRTGKDERL</sequence>
<evidence type="ECO:0000256" key="1">
    <source>
        <dbReference type="SAM" id="MobiDB-lite"/>
    </source>
</evidence>
<organism evidence="2 3">
    <name type="scientific">Monosporascus cannonballus</name>
    <dbReference type="NCBI Taxonomy" id="155416"/>
    <lineage>
        <taxon>Eukaryota</taxon>
        <taxon>Fungi</taxon>
        <taxon>Dikarya</taxon>
        <taxon>Ascomycota</taxon>
        <taxon>Pezizomycotina</taxon>
        <taxon>Sordariomycetes</taxon>
        <taxon>Xylariomycetidae</taxon>
        <taxon>Xylariales</taxon>
        <taxon>Xylariales incertae sedis</taxon>
        <taxon>Monosporascus</taxon>
    </lineage>
</organism>
<dbReference type="EMBL" id="QJNS01000076">
    <property type="protein sequence ID" value="RYO89195.1"/>
    <property type="molecule type" value="Genomic_DNA"/>
</dbReference>
<feature type="region of interest" description="Disordered" evidence="1">
    <location>
        <begin position="144"/>
        <end position="211"/>
    </location>
</feature>
<gene>
    <name evidence="2" type="ORF">DL762_003339</name>
</gene>
<evidence type="ECO:0000313" key="3">
    <source>
        <dbReference type="Proteomes" id="UP000294003"/>
    </source>
</evidence>
<proteinExistence type="predicted"/>
<protein>
    <submittedName>
        <fullName evidence="2">Uncharacterized protein</fullName>
    </submittedName>
</protein>
<reference evidence="2 3" key="1">
    <citation type="submission" date="2018-06" db="EMBL/GenBank/DDBJ databases">
        <title>Complete Genomes of Monosporascus.</title>
        <authorList>
            <person name="Robinson A.J."/>
            <person name="Natvig D.O."/>
        </authorList>
    </citation>
    <scope>NUCLEOTIDE SEQUENCE [LARGE SCALE GENOMIC DNA]</scope>
    <source>
        <strain evidence="2 3">CBS 609.92</strain>
    </source>
</reference>
<feature type="compositionally biased region" description="Low complexity" evidence="1">
    <location>
        <begin position="41"/>
        <end position="51"/>
    </location>
</feature>
<comment type="caution">
    <text evidence="2">The sequence shown here is derived from an EMBL/GenBank/DDBJ whole genome shotgun (WGS) entry which is preliminary data.</text>
</comment>
<feature type="compositionally biased region" description="Low complexity" evidence="1">
    <location>
        <begin position="167"/>
        <end position="176"/>
    </location>
</feature>
<accession>A0ABY0HAW4</accession>
<keyword evidence="3" id="KW-1185">Reference proteome</keyword>